<proteinExistence type="predicted"/>
<keyword evidence="1" id="KW-0560">Oxidoreductase</keyword>
<evidence type="ECO:0000256" key="1">
    <source>
        <dbReference type="ARBA" id="ARBA00023002"/>
    </source>
</evidence>
<feature type="domain" description="D-isomer specific 2-hydroxyacid dehydrogenase NAD-binding" evidence="3">
    <location>
        <begin position="136"/>
        <end position="294"/>
    </location>
</feature>
<dbReference type="Gene3D" id="3.40.50.720">
    <property type="entry name" value="NAD(P)-binding Rossmann-like Domain"/>
    <property type="match status" value="3"/>
</dbReference>
<dbReference type="InterPro" id="IPR006140">
    <property type="entry name" value="D-isomer_DH_NAD-bd"/>
</dbReference>
<organism evidence="4 5">
    <name type="scientific">Seminavis robusta</name>
    <dbReference type="NCBI Taxonomy" id="568900"/>
    <lineage>
        <taxon>Eukaryota</taxon>
        <taxon>Sar</taxon>
        <taxon>Stramenopiles</taxon>
        <taxon>Ochrophyta</taxon>
        <taxon>Bacillariophyta</taxon>
        <taxon>Bacillariophyceae</taxon>
        <taxon>Bacillariophycidae</taxon>
        <taxon>Naviculales</taxon>
        <taxon>Naviculaceae</taxon>
        <taxon>Seminavis</taxon>
    </lineage>
</organism>
<name>A0A9N8HEG1_9STRA</name>
<evidence type="ECO:0000313" key="5">
    <source>
        <dbReference type="Proteomes" id="UP001153069"/>
    </source>
</evidence>
<dbReference type="Pfam" id="PF02826">
    <property type="entry name" value="2-Hacid_dh_C"/>
    <property type="match status" value="1"/>
</dbReference>
<dbReference type="PANTHER" id="PTHR43333:SF1">
    <property type="entry name" value="D-ISOMER SPECIFIC 2-HYDROXYACID DEHYDROGENASE NAD-BINDING DOMAIN-CONTAINING PROTEIN"/>
    <property type="match status" value="1"/>
</dbReference>
<dbReference type="CDD" id="cd05300">
    <property type="entry name" value="2-Hacid_dh_1"/>
    <property type="match status" value="1"/>
</dbReference>
<dbReference type="SUPFAM" id="SSF51735">
    <property type="entry name" value="NAD(P)-binding Rossmann-fold domains"/>
    <property type="match status" value="1"/>
</dbReference>
<protein>
    <submittedName>
        <fullName evidence="4">Glyoxylate/hydroxypyruvate reductase B</fullName>
    </submittedName>
</protein>
<accession>A0A9N8HEG1</accession>
<dbReference type="PROSITE" id="PS00671">
    <property type="entry name" value="D_2_HYDROXYACID_DH_3"/>
    <property type="match status" value="1"/>
</dbReference>
<reference evidence="4" key="1">
    <citation type="submission" date="2020-06" db="EMBL/GenBank/DDBJ databases">
        <authorList>
            <consortium name="Plant Systems Biology data submission"/>
        </authorList>
    </citation>
    <scope>NUCLEOTIDE SEQUENCE</scope>
    <source>
        <strain evidence="4">D6</strain>
    </source>
</reference>
<dbReference type="AlphaFoldDB" id="A0A9N8HEG1"/>
<dbReference type="EMBL" id="CAICTM010000512">
    <property type="protein sequence ID" value="CAB9512003.1"/>
    <property type="molecule type" value="Genomic_DNA"/>
</dbReference>
<comment type="caution">
    <text evidence="4">The sequence shown here is derived from an EMBL/GenBank/DDBJ whole genome shotgun (WGS) entry which is preliminary data.</text>
</comment>
<dbReference type="GO" id="GO:0051287">
    <property type="term" value="F:NAD binding"/>
    <property type="evidence" value="ECO:0007669"/>
    <property type="project" value="InterPro"/>
</dbReference>
<evidence type="ECO:0000256" key="2">
    <source>
        <dbReference type="ARBA" id="ARBA00023027"/>
    </source>
</evidence>
<gene>
    <name evidence="4" type="ORF">SEMRO_513_G157920.1</name>
</gene>
<dbReference type="InterPro" id="IPR036291">
    <property type="entry name" value="NAD(P)-bd_dom_sf"/>
</dbReference>
<dbReference type="Proteomes" id="UP001153069">
    <property type="component" value="Unassembled WGS sequence"/>
</dbReference>
<sequence length="334" mass="36461">MTSAGNWNRENTKPKNYNADLSIKQAARILVLGSRDDPTMVRVFEDETKLPDQTTIVGVGTKRDDFDWDALRREPPTVILVTTKGIKDLLAELLTTPELASSIQWVHAKSAGIEHCTSPALAASTVVMSNAKGHFSSTLADILELRGATMGIVGYGDIGRATAKLAHAYGMKVIALKRRRVLDDDKDAYCEKIYCASQDPTALNTVCAESDYIYVAAPLTPETEGLIGTDQLAVMKSNAVLINVGRGPVLDEKAVIDALTMAKIKGAALDVFEQEPLPADSPLWKLKNVLLSPHNMDQTDSFQHEATDFFLDENLPRFLRGLPLYNVVDKAAGY</sequence>
<keyword evidence="2" id="KW-0520">NAD</keyword>
<dbReference type="InterPro" id="IPR029753">
    <property type="entry name" value="D-isomer_DH_CS"/>
</dbReference>
<keyword evidence="5" id="KW-1185">Reference proteome</keyword>
<dbReference type="PANTHER" id="PTHR43333">
    <property type="entry name" value="2-HACID_DH_C DOMAIN-CONTAINING PROTEIN"/>
    <property type="match status" value="1"/>
</dbReference>
<dbReference type="GO" id="GO:0016491">
    <property type="term" value="F:oxidoreductase activity"/>
    <property type="evidence" value="ECO:0007669"/>
    <property type="project" value="UniProtKB-KW"/>
</dbReference>
<evidence type="ECO:0000259" key="3">
    <source>
        <dbReference type="Pfam" id="PF02826"/>
    </source>
</evidence>
<dbReference type="OrthoDB" id="298012at2759"/>
<evidence type="ECO:0000313" key="4">
    <source>
        <dbReference type="EMBL" id="CAB9512003.1"/>
    </source>
</evidence>